<feature type="transmembrane region" description="Helical" evidence="7">
    <location>
        <begin position="244"/>
        <end position="269"/>
    </location>
</feature>
<keyword evidence="4 7" id="KW-0812">Transmembrane</keyword>
<protein>
    <submittedName>
        <fullName evidence="9">Transport protein</fullName>
    </submittedName>
</protein>
<dbReference type="InterPro" id="IPR004869">
    <property type="entry name" value="MMPL_dom"/>
</dbReference>
<dbReference type="InterPro" id="IPR050545">
    <property type="entry name" value="Mycobact_MmpL"/>
</dbReference>
<dbReference type="Pfam" id="PF03176">
    <property type="entry name" value="MMPL"/>
    <property type="match status" value="2"/>
</dbReference>
<feature type="transmembrane region" description="Helical" evidence="7">
    <location>
        <begin position="817"/>
        <end position="839"/>
    </location>
</feature>
<feature type="domain" description="Membrane transport protein MMPL" evidence="8">
    <location>
        <begin position="600"/>
        <end position="935"/>
    </location>
</feature>
<name>D5P4D8_9MYCO</name>
<evidence type="ECO:0000256" key="1">
    <source>
        <dbReference type="ARBA" id="ARBA00004651"/>
    </source>
</evidence>
<dbReference type="PANTHER" id="PTHR33406:SF6">
    <property type="entry name" value="MEMBRANE PROTEIN YDGH-RELATED"/>
    <property type="match status" value="1"/>
</dbReference>
<keyword evidence="10" id="KW-1185">Reference proteome</keyword>
<dbReference type="FunFam" id="1.20.1640.10:FF:000018">
    <property type="entry name" value="Transmembrane transport protein MmpL10"/>
    <property type="match status" value="1"/>
</dbReference>
<keyword evidence="5 7" id="KW-1133">Transmembrane helix</keyword>
<dbReference type="HOGENOM" id="CLU_005108_3_2_11"/>
<evidence type="ECO:0000313" key="9">
    <source>
        <dbReference type="EMBL" id="EFG79135.1"/>
    </source>
</evidence>
<feature type="transmembrane region" description="Helical" evidence="7">
    <location>
        <begin position="762"/>
        <end position="780"/>
    </location>
</feature>
<evidence type="ECO:0000256" key="7">
    <source>
        <dbReference type="SAM" id="Phobius"/>
    </source>
</evidence>
<feature type="transmembrane region" description="Helical" evidence="7">
    <location>
        <begin position="368"/>
        <end position="394"/>
    </location>
</feature>
<gene>
    <name evidence="9" type="primary">mmpL6</name>
    <name evidence="9" type="ORF">HMPREF0591_1032</name>
</gene>
<dbReference type="PANTHER" id="PTHR33406">
    <property type="entry name" value="MEMBRANE PROTEIN MJ1562-RELATED"/>
    <property type="match status" value="1"/>
</dbReference>
<evidence type="ECO:0000256" key="2">
    <source>
        <dbReference type="ARBA" id="ARBA00010157"/>
    </source>
</evidence>
<accession>D5P4D8</accession>
<feature type="domain" description="Membrane transport protein MMPL" evidence="8">
    <location>
        <begin position="51"/>
        <end position="378"/>
    </location>
</feature>
<dbReference type="SUPFAM" id="SSF82866">
    <property type="entry name" value="Multidrug efflux transporter AcrB transmembrane domain"/>
    <property type="match status" value="2"/>
</dbReference>
<feature type="transmembrane region" description="Helical" evidence="7">
    <location>
        <begin position="787"/>
        <end position="811"/>
    </location>
</feature>
<feature type="transmembrane region" description="Helical" evidence="7">
    <location>
        <begin position="888"/>
        <end position="911"/>
    </location>
</feature>
<evidence type="ECO:0000259" key="8">
    <source>
        <dbReference type="Pfam" id="PF03176"/>
    </source>
</evidence>
<dbReference type="GO" id="GO:0005886">
    <property type="term" value="C:plasma membrane"/>
    <property type="evidence" value="ECO:0007669"/>
    <property type="project" value="UniProtKB-SubCell"/>
</dbReference>
<dbReference type="FunFam" id="1.20.1640.10:FF:000020">
    <property type="entry name" value="Transmembrane transport protein MmpL10"/>
    <property type="match status" value="1"/>
</dbReference>
<feature type="transmembrane region" description="Helical" evidence="7">
    <location>
        <begin position="217"/>
        <end position="238"/>
    </location>
</feature>
<keyword evidence="3" id="KW-1003">Cell membrane</keyword>
<reference evidence="9 10" key="1">
    <citation type="submission" date="2010-04" db="EMBL/GenBank/DDBJ databases">
        <authorList>
            <person name="Muzny D."/>
            <person name="Qin X."/>
            <person name="Deng J."/>
            <person name="Jiang H."/>
            <person name="Liu Y."/>
            <person name="Qu J."/>
            <person name="Song X.-Z."/>
            <person name="Zhang L."/>
            <person name="Thornton R."/>
            <person name="Coyle M."/>
            <person name="Francisco L."/>
            <person name="Jackson L."/>
            <person name="Javaid M."/>
            <person name="Korchina V."/>
            <person name="Kovar C."/>
            <person name="Mata R."/>
            <person name="Mathew T."/>
            <person name="Ngo R."/>
            <person name="Nguyen L."/>
            <person name="Nguyen N."/>
            <person name="Okwuonu G."/>
            <person name="Ongeri F."/>
            <person name="Pham C."/>
            <person name="Simmons D."/>
            <person name="Wilczek-Boney K."/>
            <person name="Hale W."/>
            <person name="Jakkamsetti A."/>
            <person name="Pham P."/>
            <person name="Ruth R."/>
            <person name="San Lucas F."/>
            <person name="Warren J."/>
            <person name="Zhang J."/>
            <person name="Zhao Z."/>
            <person name="Zhou C."/>
            <person name="Zhu D."/>
            <person name="Lee S."/>
            <person name="Bess C."/>
            <person name="Blankenburg K."/>
            <person name="Forbes L."/>
            <person name="Fu Q."/>
            <person name="Gubbala S."/>
            <person name="Hirani K."/>
            <person name="Jayaseelan J.C."/>
            <person name="Lara F."/>
            <person name="Munidasa M."/>
            <person name="Palculict T."/>
            <person name="Patil S."/>
            <person name="Pu L.-L."/>
            <person name="Saada N."/>
            <person name="Tang L."/>
            <person name="Weissenberger G."/>
            <person name="Zhu Y."/>
            <person name="Hemphill L."/>
            <person name="Shang Y."/>
            <person name="Youmans B."/>
            <person name="Ayvaz T."/>
            <person name="Ross M."/>
            <person name="Santibanez J."/>
            <person name="Aqrawi P."/>
            <person name="Gross S."/>
            <person name="Joshi V."/>
            <person name="Fowler G."/>
            <person name="Nazareth L."/>
            <person name="Reid J."/>
            <person name="Worley K."/>
            <person name="Petrosino J."/>
            <person name="Highlander S."/>
            <person name="Gibbs R."/>
        </authorList>
    </citation>
    <scope>NUCLEOTIDE SEQUENCE [LARGE SCALE GENOMIC DNA]</scope>
    <source>
        <strain evidence="9 10">ATCC BAA-614</strain>
    </source>
</reference>
<dbReference type="Gene3D" id="1.20.1640.10">
    <property type="entry name" value="Multidrug efflux transporter AcrB transmembrane domain"/>
    <property type="match status" value="2"/>
</dbReference>
<dbReference type="InterPro" id="IPR004707">
    <property type="entry name" value="MmpL_fam"/>
</dbReference>
<sequence length="969" mass="104162">MSADGGGRRRLARIVRRFAIPIILFWVAITALLNLAVPQLEVVGREHAVALSTKDAPSTQAMKRIGKTFHEYTSDNVAMLVLEGEKPLAADAHRYYNDVIKELSRDKKDVQHVQDLWGDPATAAGVQSRDGKAAYVQLNLAGNQGGTAANEALTGVRKVVARIPPPNGVKAYVTGSGALSADLLDAGDKSMIMMTTISIVVIAIMMFIVYRSLSTVLILLALMGIGVGAARGLVALLADQNVLGLTFFATNLLTTLAIAAGTDYGIFFIGRYQEARQAGEDRETAYYTTFRSVSPIVLGSGLTIAGAISCLSLTRLNYFNSLGIPAGIGLAVAVLVALTLAPAVLSVASRRGLLDAKRTISTRRWRRIGTAVVRWPGAVLAAALAVSLVGLLVLPSYKTSYDDRHYIPTSTPADQGIQAADRHFAVGRLNPDMLLVQTDHDMRNPTDMLVLDRIAKRIIRVAGIARVQGITRPLGAPIEHSSLAFQISAQSSSMVENLGYLKDRLADMLKMADELGGMISTVERMQVLMQQLSGTTHRMVGEMAELKNTTDQIRDHIADFDDFARPLRRYLYTERHCYDIPVCWAVRSAFDATDGVDELSENLHKFLADARDFDKIMPQTVALLPPMITTMRDLRALLLILHSTLSGLVAQLQAMSDNAAAMGKAFDGAKNDDTFYLPPDVFSNSDFQKGLKLHLSPDGTAARYIITQKGDPATPKGIAPVGPIKRAAQDAVKQSPLATADIYLAGTASTYKDMQDGAKYDLMIAVLAALGLITAIMLTLTRSLVAALVIMGTVALSLGASFGLSVLIWQHLLGLELHWLVLAFTLIVLLAVGSDYNLLLVSRFEEEIGAGIKTGIIRSMGSTGGVVTAAGLVFAFTLGAMASSDVRVVGQIGTSIAIGLLFDTLVVRSFLMPSIAALLGRWFWWPQIVRSRPASQLLRPFGPRAAVRSLLLPNAERAAAAHTADGHTS</sequence>
<comment type="subcellular location">
    <subcellularLocation>
        <location evidence="1">Cell membrane</location>
        <topology evidence="1">Multi-pass membrane protein</topology>
    </subcellularLocation>
</comment>
<evidence type="ECO:0000256" key="6">
    <source>
        <dbReference type="ARBA" id="ARBA00023136"/>
    </source>
</evidence>
<feature type="transmembrane region" description="Helical" evidence="7">
    <location>
        <begin position="860"/>
        <end position="882"/>
    </location>
</feature>
<dbReference type="NCBIfam" id="TIGR00833">
    <property type="entry name" value="actII"/>
    <property type="match status" value="1"/>
</dbReference>
<dbReference type="AlphaFoldDB" id="D5P4D8"/>
<feature type="transmembrane region" description="Helical" evidence="7">
    <location>
        <begin position="326"/>
        <end position="348"/>
    </location>
</feature>
<comment type="similarity">
    <text evidence="2">Belongs to the resistance-nodulation-cell division (RND) (TC 2.A.6) family. MmpL subfamily.</text>
</comment>
<organism evidence="9 10">
    <name type="scientific">Mycobacterium parascrofulaceum ATCC BAA-614</name>
    <dbReference type="NCBI Taxonomy" id="525368"/>
    <lineage>
        <taxon>Bacteria</taxon>
        <taxon>Bacillati</taxon>
        <taxon>Actinomycetota</taxon>
        <taxon>Actinomycetes</taxon>
        <taxon>Mycobacteriales</taxon>
        <taxon>Mycobacteriaceae</taxon>
        <taxon>Mycobacterium</taxon>
        <taxon>Mycobacterium simiae complex</taxon>
    </lineage>
</organism>
<evidence type="ECO:0000256" key="5">
    <source>
        <dbReference type="ARBA" id="ARBA00022989"/>
    </source>
</evidence>
<evidence type="ECO:0000256" key="4">
    <source>
        <dbReference type="ARBA" id="ARBA00022692"/>
    </source>
</evidence>
<keyword evidence="6 7" id="KW-0472">Membrane</keyword>
<dbReference type="RefSeq" id="WP_007170230.1">
    <property type="nucleotide sequence ID" value="NZ_GG770555.1"/>
</dbReference>
<feature type="transmembrane region" description="Helical" evidence="7">
    <location>
        <begin position="290"/>
        <end position="314"/>
    </location>
</feature>
<evidence type="ECO:0000313" key="10">
    <source>
        <dbReference type="Proteomes" id="UP000003653"/>
    </source>
</evidence>
<feature type="transmembrane region" description="Helical" evidence="7">
    <location>
        <begin position="18"/>
        <end position="37"/>
    </location>
</feature>
<comment type="caution">
    <text evidence="9">The sequence shown here is derived from an EMBL/GenBank/DDBJ whole genome shotgun (WGS) entry which is preliminary data.</text>
</comment>
<evidence type="ECO:0000256" key="3">
    <source>
        <dbReference type="ARBA" id="ARBA00022475"/>
    </source>
</evidence>
<dbReference type="Proteomes" id="UP000003653">
    <property type="component" value="Unassembled WGS sequence"/>
</dbReference>
<dbReference type="EMBL" id="ADNV01000083">
    <property type="protein sequence ID" value="EFG79135.1"/>
    <property type="molecule type" value="Genomic_DNA"/>
</dbReference>
<proteinExistence type="inferred from homology"/>
<dbReference type="eggNOG" id="COG2409">
    <property type="taxonomic scope" value="Bacteria"/>
</dbReference>
<feature type="transmembrane region" description="Helical" evidence="7">
    <location>
        <begin position="191"/>
        <end position="210"/>
    </location>
</feature>